<sequence>MSAVVTHPLPAGGLRARTRHTPPPQHSSTTSTLRRTDSQRLGEDRRGHRDPLSTTATITLSVRYTWDPAARWGGGACLARHSPCALLTRAPQASVRHCGGGGNVHPATTPDTHASTLKHSRHNDSHDPSQAGYLWAVSSTGSSCPPDQT</sequence>
<proteinExistence type="predicted"/>
<gene>
    <name evidence="2" type="ORF">Pcinc_023833</name>
</gene>
<dbReference type="Proteomes" id="UP001286313">
    <property type="component" value="Unassembled WGS sequence"/>
</dbReference>
<comment type="caution">
    <text evidence="2">The sequence shown here is derived from an EMBL/GenBank/DDBJ whole genome shotgun (WGS) entry which is preliminary data.</text>
</comment>
<organism evidence="2 3">
    <name type="scientific">Petrolisthes cinctipes</name>
    <name type="common">Flat porcelain crab</name>
    <dbReference type="NCBI Taxonomy" id="88211"/>
    <lineage>
        <taxon>Eukaryota</taxon>
        <taxon>Metazoa</taxon>
        <taxon>Ecdysozoa</taxon>
        <taxon>Arthropoda</taxon>
        <taxon>Crustacea</taxon>
        <taxon>Multicrustacea</taxon>
        <taxon>Malacostraca</taxon>
        <taxon>Eumalacostraca</taxon>
        <taxon>Eucarida</taxon>
        <taxon>Decapoda</taxon>
        <taxon>Pleocyemata</taxon>
        <taxon>Anomura</taxon>
        <taxon>Galatheoidea</taxon>
        <taxon>Porcellanidae</taxon>
        <taxon>Petrolisthes</taxon>
    </lineage>
</organism>
<feature type="compositionally biased region" description="Basic and acidic residues" evidence="1">
    <location>
        <begin position="34"/>
        <end position="51"/>
    </location>
</feature>
<dbReference type="AlphaFoldDB" id="A0AAE1KG82"/>
<accession>A0AAE1KG82</accession>
<evidence type="ECO:0000313" key="2">
    <source>
        <dbReference type="EMBL" id="KAK3871000.1"/>
    </source>
</evidence>
<evidence type="ECO:0000313" key="3">
    <source>
        <dbReference type="Proteomes" id="UP001286313"/>
    </source>
</evidence>
<name>A0AAE1KG82_PETCI</name>
<evidence type="ECO:0000256" key="1">
    <source>
        <dbReference type="SAM" id="MobiDB-lite"/>
    </source>
</evidence>
<keyword evidence="3" id="KW-1185">Reference proteome</keyword>
<feature type="region of interest" description="Disordered" evidence="1">
    <location>
        <begin position="110"/>
        <end position="129"/>
    </location>
</feature>
<feature type="region of interest" description="Disordered" evidence="1">
    <location>
        <begin position="1"/>
        <end position="53"/>
    </location>
</feature>
<reference evidence="2" key="1">
    <citation type="submission" date="2023-10" db="EMBL/GenBank/DDBJ databases">
        <title>Genome assemblies of two species of porcelain crab, Petrolisthes cinctipes and Petrolisthes manimaculis (Anomura: Porcellanidae).</title>
        <authorList>
            <person name="Angst P."/>
        </authorList>
    </citation>
    <scope>NUCLEOTIDE SEQUENCE</scope>
    <source>
        <strain evidence="2">PB745_01</strain>
        <tissue evidence="2">Gill</tissue>
    </source>
</reference>
<dbReference type="EMBL" id="JAWQEG010002579">
    <property type="protein sequence ID" value="KAK3871000.1"/>
    <property type="molecule type" value="Genomic_DNA"/>
</dbReference>
<protein>
    <submittedName>
        <fullName evidence="2">Uncharacterized protein</fullName>
    </submittedName>
</protein>